<keyword evidence="4" id="KW-1185">Reference proteome</keyword>
<name>A0AAV2FUG3_9ROSI</name>
<evidence type="ECO:0000313" key="4">
    <source>
        <dbReference type="Proteomes" id="UP001497516"/>
    </source>
</evidence>
<gene>
    <name evidence="3" type="ORF">LTRI10_LOCUS41637</name>
</gene>
<sequence length="283" mass="34109">MLSKPSWRTSRELKRSKQRGWGRWKQKLEANPNPDPRPQQGERERENRAPPTLVHELQRHMRRHRRLGMPRAEKRGRQQQHEEVEVEEFDEGFEDNDDLKNLSVTIPPFCGTTNLDAYLDWERKMKLEFDCRNYSEKKKVTLVSLEFLDYALIWWDQLCSRRRRNRQRPIETWDEMKGIMRDRFVPNSHLRDMCQNLLLLRQGTKSVEDYHKEMEALMIRADVSEDREATIACFLYGLNREIKNVVKIQLFLELEDLVDMASKVERHLRNRRFQPSTNSTRSK</sequence>
<dbReference type="EMBL" id="OZ034820">
    <property type="protein sequence ID" value="CAL1401589.1"/>
    <property type="molecule type" value="Genomic_DNA"/>
</dbReference>
<protein>
    <recommendedName>
        <fullName evidence="2">Retrotransposon gag domain-containing protein</fullName>
    </recommendedName>
</protein>
<feature type="compositionally biased region" description="Basic and acidic residues" evidence="1">
    <location>
        <begin position="71"/>
        <end position="83"/>
    </location>
</feature>
<feature type="region of interest" description="Disordered" evidence="1">
    <location>
        <begin position="1"/>
        <end position="90"/>
    </location>
</feature>
<dbReference type="PANTHER" id="PTHR35046">
    <property type="entry name" value="ZINC KNUCKLE (CCHC-TYPE) FAMILY PROTEIN"/>
    <property type="match status" value="1"/>
</dbReference>
<evidence type="ECO:0000313" key="3">
    <source>
        <dbReference type="EMBL" id="CAL1401589.1"/>
    </source>
</evidence>
<accession>A0AAV2FUG3</accession>
<evidence type="ECO:0000256" key="1">
    <source>
        <dbReference type="SAM" id="MobiDB-lite"/>
    </source>
</evidence>
<dbReference type="PANTHER" id="PTHR35046:SF9">
    <property type="entry name" value="RNA-DIRECTED DNA POLYMERASE"/>
    <property type="match status" value="1"/>
</dbReference>
<evidence type="ECO:0000259" key="2">
    <source>
        <dbReference type="Pfam" id="PF03732"/>
    </source>
</evidence>
<dbReference type="Proteomes" id="UP001497516">
    <property type="component" value="Chromosome 7"/>
</dbReference>
<feature type="domain" description="Retrotransposon gag" evidence="2">
    <location>
        <begin position="142"/>
        <end position="240"/>
    </location>
</feature>
<dbReference type="InterPro" id="IPR005162">
    <property type="entry name" value="Retrotrans_gag_dom"/>
</dbReference>
<reference evidence="3 4" key="1">
    <citation type="submission" date="2024-04" db="EMBL/GenBank/DDBJ databases">
        <authorList>
            <person name="Fracassetti M."/>
        </authorList>
    </citation>
    <scope>NUCLEOTIDE SEQUENCE [LARGE SCALE GENOMIC DNA]</scope>
</reference>
<organism evidence="3 4">
    <name type="scientific">Linum trigynum</name>
    <dbReference type="NCBI Taxonomy" id="586398"/>
    <lineage>
        <taxon>Eukaryota</taxon>
        <taxon>Viridiplantae</taxon>
        <taxon>Streptophyta</taxon>
        <taxon>Embryophyta</taxon>
        <taxon>Tracheophyta</taxon>
        <taxon>Spermatophyta</taxon>
        <taxon>Magnoliopsida</taxon>
        <taxon>eudicotyledons</taxon>
        <taxon>Gunneridae</taxon>
        <taxon>Pentapetalae</taxon>
        <taxon>rosids</taxon>
        <taxon>fabids</taxon>
        <taxon>Malpighiales</taxon>
        <taxon>Linaceae</taxon>
        <taxon>Linum</taxon>
    </lineage>
</organism>
<dbReference type="Pfam" id="PF03732">
    <property type="entry name" value="Retrotrans_gag"/>
    <property type="match status" value="1"/>
</dbReference>
<proteinExistence type="predicted"/>
<dbReference type="AlphaFoldDB" id="A0AAV2FUG3"/>
<feature type="compositionally biased region" description="Basic residues" evidence="1">
    <location>
        <begin position="16"/>
        <end position="25"/>
    </location>
</feature>